<evidence type="ECO:0000256" key="6">
    <source>
        <dbReference type="ARBA" id="ARBA00023316"/>
    </source>
</evidence>
<keyword evidence="3" id="KW-0133">Cell shape</keyword>
<keyword evidence="4" id="KW-0573">Peptidoglycan synthesis</keyword>
<accession>A0A1F6AWV1</accession>
<evidence type="ECO:0000313" key="7">
    <source>
        <dbReference type="EMBL" id="OGG29165.1"/>
    </source>
</evidence>
<evidence type="ECO:0008006" key="9">
    <source>
        <dbReference type="Google" id="ProtNLM"/>
    </source>
</evidence>
<evidence type="ECO:0000256" key="4">
    <source>
        <dbReference type="ARBA" id="ARBA00022984"/>
    </source>
</evidence>
<evidence type="ECO:0000256" key="2">
    <source>
        <dbReference type="ARBA" id="ARBA00022679"/>
    </source>
</evidence>
<dbReference type="AlphaFoldDB" id="A0A1F6AWV1"/>
<proteinExistence type="inferred from homology"/>
<dbReference type="GO" id="GO:0071555">
    <property type="term" value="P:cell wall organization"/>
    <property type="evidence" value="ECO:0007669"/>
    <property type="project" value="UniProtKB-KW"/>
</dbReference>
<dbReference type="Gene3D" id="3.40.630.30">
    <property type="match status" value="2"/>
</dbReference>
<evidence type="ECO:0000313" key="8">
    <source>
        <dbReference type="Proteomes" id="UP000176409"/>
    </source>
</evidence>
<dbReference type="PANTHER" id="PTHR36174">
    <property type="entry name" value="LIPID II:GLYCINE GLYCYLTRANSFERASE"/>
    <property type="match status" value="1"/>
</dbReference>
<evidence type="ECO:0000256" key="1">
    <source>
        <dbReference type="ARBA" id="ARBA00009943"/>
    </source>
</evidence>
<reference evidence="7 8" key="1">
    <citation type="journal article" date="2016" name="Nat. Commun.">
        <title>Thousands of microbial genomes shed light on interconnected biogeochemical processes in an aquifer system.</title>
        <authorList>
            <person name="Anantharaman K."/>
            <person name="Brown C.T."/>
            <person name="Hug L.A."/>
            <person name="Sharon I."/>
            <person name="Castelle C.J."/>
            <person name="Probst A.J."/>
            <person name="Thomas B.C."/>
            <person name="Singh A."/>
            <person name="Wilkins M.J."/>
            <person name="Karaoz U."/>
            <person name="Brodie E.L."/>
            <person name="Williams K.H."/>
            <person name="Hubbard S.S."/>
            <person name="Banfield J.F."/>
        </authorList>
    </citation>
    <scope>NUCLEOTIDE SEQUENCE [LARGE SCALE GENOMIC DNA]</scope>
</reference>
<dbReference type="GO" id="GO:0016755">
    <property type="term" value="F:aminoacyltransferase activity"/>
    <property type="evidence" value="ECO:0007669"/>
    <property type="project" value="InterPro"/>
</dbReference>
<dbReference type="Pfam" id="PF02388">
    <property type="entry name" value="FemAB"/>
    <property type="match status" value="2"/>
</dbReference>
<keyword evidence="6" id="KW-0961">Cell wall biogenesis/degradation</keyword>
<dbReference type="InterPro" id="IPR003447">
    <property type="entry name" value="FEMABX"/>
</dbReference>
<dbReference type="GO" id="GO:0009252">
    <property type="term" value="P:peptidoglycan biosynthetic process"/>
    <property type="evidence" value="ECO:0007669"/>
    <property type="project" value="UniProtKB-KW"/>
</dbReference>
<name>A0A1F6AWV1_9BACT</name>
<keyword evidence="2" id="KW-0808">Transferase</keyword>
<dbReference type="InterPro" id="IPR016181">
    <property type="entry name" value="Acyl_CoA_acyltransferase"/>
</dbReference>
<dbReference type="PROSITE" id="PS51191">
    <property type="entry name" value="FEMABX"/>
    <property type="match status" value="1"/>
</dbReference>
<comment type="caution">
    <text evidence="7">The sequence shown here is derived from an EMBL/GenBank/DDBJ whole genome shotgun (WGS) entry which is preliminary data.</text>
</comment>
<protein>
    <recommendedName>
        <fullName evidence="9">BioF2-like acetyltransferase domain-containing protein</fullName>
    </recommendedName>
</protein>
<dbReference type="STRING" id="1798396.A2973_01600"/>
<comment type="similarity">
    <text evidence="1">Belongs to the FemABX family.</text>
</comment>
<dbReference type="PANTHER" id="PTHR36174:SF1">
    <property type="entry name" value="LIPID II:GLYCINE GLYCYLTRANSFERASE"/>
    <property type="match status" value="1"/>
</dbReference>
<dbReference type="InterPro" id="IPR050644">
    <property type="entry name" value="PG_Glycine_Bridge_Synth"/>
</dbReference>
<organism evidence="7 8">
    <name type="scientific">Candidatus Gottesmanbacteria bacterium RIFCSPLOWO2_01_FULL_49_10</name>
    <dbReference type="NCBI Taxonomy" id="1798396"/>
    <lineage>
        <taxon>Bacteria</taxon>
        <taxon>Candidatus Gottesmaniibacteriota</taxon>
    </lineage>
</organism>
<dbReference type="Proteomes" id="UP000176409">
    <property type="component" value="Unassembled WGS sequence"/>
</dbReference>
<dbReference type="EMBL" id="MFJZ01000057">
    <property type="protein sequence ID" value="OGG29165.1"/>
    <property type="molecule type" value="Genomic_DNA"/>
</dbReference>
<keyword evidence="5" id="KW-0012">Acyltransferase</keyword>
<evidence type="ECO:0000256" key="5">
    <source>
        <dbReference type="ARBA" id="ARBA00023315"/>
    </source>
</evidence>
<dbReference type="GO" id="GO:0008360">
    <property type="term" value="P:regulation of cell shape"/>
    <property type="evidence" value="ECO:0007669"/>
    <property type="project" value="UniProtKB-KW"/>
</dbReference>
<dbReference type="SUPFAM" id="SSF55729">
    <property type="entry name" value="Acyl-CoA N-acyltransferases (Nat)"/>
    <property type="match status" value="2"/>
</dbReference>
<sequence length="334" mass="39212">MDKSHTTIRLATNADRATWNQIVRHPLQSWEWGEFRMRMGVRALRLVVTQKDKPVDCWQLTFHKLPGVPFFIGYLPKGPTITQAMLETLEKLGKEKHAIFIQLEPNVIKSLQFKVLSLQYLRPSHHPLFTKYTFVLDLTKSEEELLNAMHPKTRYNLKVAQKHGVMVQEDNSKEAFETYLKLSTETTNRQGFYAHNETYHRRMWETLRPAGLARLFTATYQGEALAAWIIFIWNKTMYYPYGASSRDHRDVMAPTLLLWEIAKWGKSHGMKAFDLWGALGPDPDDHDPWFGFHRFKQGFNPALVEFVGSYDLVLNPLLYRVYQVVDRIRWRLLK</sequence>
<gene>
    <name evidence="7" type="ORF">A2973_01600</name>
</gene>
<evidence type="ECO:0000256" key="3">
    <source>
        <dbReference type="ARBA" id="ARBA00022960"/>
    </source>
</evidence>